<gene>
    <name evidence="12" type="ORF">DR864_15265</name>
</gene>
<dbReference type="Proteomes" id="UP000251993">
    <property type="component" value="Chromosome"/>
</dbReference>
<comment type="subcellular location">
    <subcellularLocation>
        <location evidence="1">Membrane</location>
        <topology evidence="1">Multi-pass membrane protein</topology>
    </subcellularLocation>
</comment>
<feature type="transmembrane region" description="Helical" evidence="10">
    <location>
        <begin position="163"/>
        <end position="181"/>
    </location>
</feature>
<evidence type="ECO:0000256" key="1">
    <source>
        <dbReference type="ARBA" id="ARBA00004141"/>
    </source>
</evidence>
<dbReference type="GO" id="GO:0016020">
    <property type="term" value="C:membrane"/>
    <property type="evidence" value="ECO:0007669"/>
    <property type="project" value="UniProtKB-SubCell"/>
</dbReference>
<keyword evidence="4" id="KW-0874">Quinone</keyword>
<keyword evidence="5 10" id="KW-1133">Transmembrane helix</keyword>
<dbReference type="SUPFAM" id="SSF52833">
    <property type="entry name" value="Thioredoxin-like"/>
    <property type="match status" value="1"/>
</dbReference>
<evidence type="ECO:0000256" key="4">
    <source>
        <dbReference type="ARBA" id="ARBA00022719"/>
    </source>
</evidence>
<keyword evidence="13" id="KW-1185">Reference proteome</keyword>
<evidence type="ECO:0000256" key="9">
    <source>
        <dbReference type="ARBA" id="ARBA00023284"/>
    </source>
</evidence>
<feature type="transmembrane region" description="Helical" evidence="10">
    <location>
        <begin position="219"/>
        <end position="241"/>
    </location>
</feature>
<protein>
    <recommendedName>
        <fullName evidence="11">Peptidase C39 domain-containing protein</fullName>
    </recommendedName>
</protein>
<dbReference type="InterPro" id="IPR012932">
    <property type="entry name" value="VKOR"/>
</dbReference>
<dbReference type="Pfam" id="PF07884">
    <property type="entry name" value="VKOR"/>
    <property type="match status" value="1"/>
</dbReference>
<evidence type="ECO:0000256" key="2">
    <source>
        <dbReference type="ARBA" id="ARBA00006214"/>
    </source>
</evidence>
<evidence type="ECO:0000256" key="5">
    <source>
        <dbReference type="ARBA" id="ARBA00022989"/>
    </source>
</evidence>
<organism evidence="12 13">
    <name type="scientific">Runella rosea</name>
    <dbReference type="NCBI Taxonomy" id="2259595"/>
    <lineage>
        <taxon>Bacteria</taxon>
        <taxon>Pseudomonadati</taxon>
        <taxon>Bacteroidota</taxon>
        <taxon>Cytophagia</taxon>
        <taxon>Cytophagales</taxon>
        <taxon>Spirosomataceae</taxon>
        <taxon>Runella</taxon>
    </lineage>
</organism>
<proteinExistence type="inferred from homology"/>
<dbReference type="PROSITE" id="PS50990">
    <property type="entry name" value="PEPTIDASE_C39"/>
    <property type="match status" value="1"/>
</dbReference>
<accession>A0A344TK40</accession>
<evidence type="ECO:0000256" key="8">
    <source>
        <dbReference type="ARBA" id="ARBA00023157"/>
    </source>
</evidence>
<dbReference type="GO" id="GO:0048038">
    <property type="term" value="F:quinone binding"/>
    <property type="evidence" value="ECO:0007669"/>
    <property type="project" value="UniProtKB-KW"/>
</dbReference>
<keyword evidence="6" id="KW-0560">Oxidoreductase</keyword>
<dbReference type="Gene3D" id="3.90.70.10">
    <property type="entry name" value="Cysteine proteinases"/>
    <property type="match status" value="1"/>
</dbReference>
<keyword evidence="9" id="KW-0676">Redox-active center</keyword>
<keyword evidence="7 10" id="KW-0472">Membrane</keyword>
<evidence type="ECO:0000256" key="7">
    <source>
        <dbReference type="ARBA" id="ARBA00023136"/>
    </source>
</evidence>
<evidence type="ECO:0000256" key="10">
    <source>
        <dbReference type="SAM" id="Phobius"/>
    </source>
</evidence>
<dbReference type="GO" id="GO:0016491">
    <property type="term" value="F:oxidoreductase activity"/>
    <property type="evidence" value="ECO:0007669"/>
    <property type="project" value="UniProtKB-KW"/>
</dbReference>
<feature type="transmembrane region" description="Helical" evidence="10">
    <location>
        <begin position="276"/>
        <end position="297"/>
    </location>
</feature>
<evidence type="ECO:0000256" key="6">
    <source>
        <dbReference type="ARBA" id="ARBA00023002"/>
    </source>
</evidence>
<dbReference type="Pfam" id="PF03412">
    <property type="entry name" value="Peptidase_C39"/>
    <property type="match status" value="1"/>
</dbReference>
<keyword evidence="8" id="KW-1015">Disulfide bond</keyword>
<reference evidence="12 13" key="1">
    <citation type="submission" date="2018-07" db="EMBL/GenBank/DDBJ databases">
        <title>Genome sequencing of Runella.</title>
        <authorList>
            <person name="Baek M.-G."/>
            <person name="Yi H."/>
        </authorList>
    </citation>
    <scope>NUCLEOTIDE SEQUENCE [LARGE SCALE GENOMIC DNA]</scope>
    <source>
        <strain evidence="12 13">HYN0085</strain>
    </source>
</reference>
<comment type="similarity">
    <text evidence="2">Belongs to the VKOR family.</text>
</comment>
<feature type="transmembrane region" description="Helical" evidence="10">
    <location>
        <begin position="309"/>
        <end position="331"/>
    </location>
</feature>
<dbReference type="Gene3D" id="3.40.30.10">
    <property type="entry name" value="Glutaredoxin"/>
    <property type="match status" value="1"/>
</dbReference>
<dbReference type="InterPro" id="IPR036249">
    <property type="entry name" value="Thioredoxin-like_sf"/>
</dbReference>
<feature type="transmembrane region" description="Helical" evidence="10">
    <location>
        <begin position="253"/>
        <end position="269"/>
    </location>
</feature>
<dbReference type="GO" id="GO:0008233">
    <property type="term" value="F:peptidase activity"/>
    <property type="evidence" value="ECO:0007669"/>
    <property type="project" value="InterPro"/>
</dbReference>
<dbReference type="Gene3D" id="1.20.1440.130">
    <property type="entry name" value="VKOR domain"/>
    <property type="match status" value="1"/>
</dbReference>
<keyword evidence="3 10" id="KW-0812">Transmembrane</keyword>
<sequence length="477" mass="54988">MEKWLDQVLRELKINYTSSTIKNAINRWSLLNIRDLTHFFDFFKIPNLTIRLKPDQLSEISLPAIAHCQTNDNSFFVLLQRLQNNQISYYRESKGEITETIEAFSEKWSGTVMLLAPDEHSGEPNYEGNRQKEQRTKLEKGLMWGALRVVVLVGIFLQTHLYLSGIFLLYGIGTVVSVLLLQSEYGKRIEWVEKLCHLGTPPSEGQGCNAVTQSSSSKIFGFSWAEIGLVYFGGSAISFIIEQLTLKQVSPLSLLHMFTLPYVIYSLYYQAFVVRAWCMLCLIVQGVLIMIAVAWLGHYDWHLRDVSGMNVVASLLTTASFALMVALWLFFKQVWQRERQLVPTKRALNQWQNDSDLFLSHLYAQPITEIGVLPNETQIGNIDAPIVVTMVSNPHCNPCKEAFKELTGWVKYFEDEMQLRIRHINSSEVHYQEHEKWAKEIGIEFTPTLFINGYQLRSPYSYKDIWKHVRILAEKVS</sequence>
<dbReference type="OrthoDB" id="1100563at2"/>
<feature type="domain" description="Peptidase C39" evidence="11">
    <location>
        <begin position="1"/>
        <end position="115"/>
    </location>
</feature>
<dbReference type="InterPro" id="IPR038354">
    <property type="entry name" value="VKOR_sf"/>
</dbReference>
<dbReference type="EMBL" id="CP030850">
    <property type="protein sequence ID" value="AXE19011.1"/>
    <property type="molecule type" value="Genomic_DNA"/>
</dbReference>
<evidence type="ECO:0000313" key="13">
    <source>
        <dbReference type="Proteomes" id="UP000251993"/>
    </source>
</evidence>
<evidence type="ECO:0000313" key="12">
    <source>
        <dbReference type="EMBL" id="AXE19011.1"/>
    </source>
</evidence>
<dbReference type="CDD" id="cd12921">
    <property type="entry name" value="VKOR_4"/>
    <property type="match status" value="1"/>
</dbReference>
<dbReference type="GO" id="GO:0006508">
    <property type="term" value="P:proteolysis"/>
    <property type="evidence" value="ECO:0007669"/>
    <property type="project" value="InterPro"/>
</dbReference>
<dbReference type="AlphaFoldDB" id="A0A344TK40"/>
<name>A0A344TK40_9BACT</name>
<feature type="transmembrane region" description="Helical" evidence="10">
    <location>
        <begin position="141"/>
        <end position="157"/>
    </location>
</feature>
<dbReference type="KEGG" id="run:DR864_15265"/>
<dbReference type="InterPro" id="IPR005074">
    <property type="entry name" value="Peptidase_C39"/>
</dbReference>
<evidence type="ECO:0000256" key="3">
    <source>
        <dbReference type="ARBA" id="ARBA00022692"/>
    </source>
</evidence>
<dbReference type="GO" id="GO:0005524">
    <property type="term" value="F:ATP binding"/>
    <property type="evidence" value="ECO:0007669"/>
    <property type="project" value="InterPro"/>
</dbReference>
<evidence type="ECO:0000259" key="11">
    <source>
        <dbReference type="PROSITE" id="PS50990"/>
    </source>
</evidence>
<dbReference type="RefSeq" id="WP_114067791.1">
    <property type="nucleotide sequence ID" value="NZ_CP030850.1"/>
</dbReference>